<dbReference type="InterPro" id="IPR009360">
    <property type="entry name" value="Isy1"/>
</dbReference>
<evidence type="ECO:0000313" key="8">
    <source>
        <dbReference type="EMBL" id="KAG7666380.1"/>
    </source>
</evidence>
<evidence type="ECO:0000256" key="3">
    <source>
        <dbReference type="ARBA" id="ARBA00019194"/>
    </source>
</evidence>
<dbReference type="AlphaFoldDB" id="A0A8J5V422"/>
<name>A0A8J5V422_9ASCO</name>
<evidence type="ECO:0000256" key="4">
    <source>
        <dbReference type="ARBA" id="ARBA00022728"/>
    </source>
</evidence>
<dbReference type="EMBL" id="JAGSYN010000007">
    <property type="protein sequence ID" value="KAG7666380.1"/>
    <property type="molecule type" value="Genomic_DNA"/>
</dbReference>
<dbReference type="GO" id="GO:0000974">
    <property type="term" value="C:Prp19 complex"/>
    <property type="evidence" value="ECO:0007669"/>
    <property type="project" value="UniProtKB-ARBA"/>
</dbReference>
<comment type="caution">
    <text evidence="8">The sequence shown here is derived from an EMBL/GenBank/DDBJ whole genome shotgun (WGS) entry which is preliminary data.</text>
</comment>
<evidence type="ECO:0000313" key="9">
    <source>
        <dbReference type="Proteomes" id="UP000694255"/>
    </source>
</evidence>
<evidence type="ECO:0000256" key="7">
    <source>
        <dbReference type="ARBA" id="ARBA00073166"/>
    </source>
</evidence>
<keyword evidence="4" id="KW-0507">mRNA processing</keyword>
<comment type="similarity">
    <text evidence="2">Belongs to the ISY1 family.</text>
</comment>
<dbReference type="GO" id="GO:0000350">
    <property type="term" value="P:generation of catalytic spliceosome for second transesterification step"/>
    <property type="evidence" value="ECO:0007669"/>
    <property type="project" value="InterPro"/>
</dbReference>
<keyword evidence="9" id="KW-1185">Reference proteome</keyword>
<dbReference type="FunFam" id="1.10.287.660:FF:000001">
    <property type="entry name" value="pre-mRNA-splicing factor ISY1 homolog"/>
    <property type="match status" value="1"/>
</dbReference>
<dbReference type="PANTHER" id="PTHR13021">
    <property type="entry name" value="PRE-MRNA-SPLICING FACTOR ISY1"/>
    <property type="match status" value="1"/>
</dbReference>
<dbReference type="Pfam" id="PF06246">
    <property type="entry name" value="Isy1"/>
    <property type="match status" value="1"/>
</dbReference>
<dbReference type="GeneID" id="73466877"/>
<evidence type="ECO:0000256" key="2">
    <source>
        <dbReference type="ARBA" id="ARBA00007002"/>
    </source>
</evidence>
<organism evidence="8 9">
    <name type="scientific">[Candida] subhashii</name>
    <dbReference type="NCBI Taxonomy" id="561895"/>
    <lineage>
        <taxon>Eukaryota</taxon>
        <taxon>Fungi</taxon>
        <taxon>Dikarya</taxon>
        <taxon>Ascomycota</taxon>
        <taxon>Saccharomycotina</taxon>
        <taxon>Pichiomycetes</taxon>
        <taxon>Debaryomycetaceae</taxon>
        <taxon>Spathaspora</taxon>
    </lineage>
</organism>
<dbReference type="GO" id="GO:0071014">
    <property type="term" value="C:post-mRNA release spliceosomal complex"/>
    <property type="evidence" value="ECO:0007669"/>
    <property type="project" value="UniProtKB-ARBA"/>
</dbReference>
<keyword evidence="6" id="KW-0539">Nucleus</keyword>
<dbReference type="OrthoDB" id="1739576at2759"/>
<evidence type="ECO:0000256" key="5">
    <source>
        <dbReference type="ARBA" id="ARBA00023187"/>
    </source>
</evidence>
<evidence type="ECO:0000256" key="1">
    <source>
        <dbReference type="ARBA" id="ARBA00004123"/>
    </source>
</evidence>
<sequence length="257" mass="30114">MSRNKEKAQSALNRFQAYKNKEAGILQSDPSLRPKYVQKVTSIPQAEKWRSTIISEISTKLARIQDPIINESTIRELNDELNQLFNQKRSWEYHIKNLGGNDYIHFGNDNDLTKSGIRIRGGGGDGSQSKGYRYFGRAKDLPDVKKLIEAQKQQRLQVKKGGQKQQQVQEENNRKQRIDLSYYGYFDETNSEDDPLLVYEKKRSNELLPQEPRTEYDQPQEEIIYDFESILPTNEMVSQWLVDRRRKQLLERIGQID</sequence>
<dbReference type="RefSeq" id="XP_049266608.1">
    <property type="nucleotide sequence ID" value="XM_049410410.1"/>
</dbReference>
<accession>A0A8J5V422</accession>
<proteinExistence type="inferred from homology"/>
<gene>
    <name evidence="8" type="ORF">J8A68_000076</name>
</gene>
<comment type="subcellular location">
    <subcellularLocation>
        <location evidence="1">Nucleus</location>
    </subcellularLocation>
</comment>
<dbReference type="Proteomes" id="UP000694255">
    <property type="component" value="Unassembled WGS sequence"/>
</dbReference>
<reference evidence="8 9" key="1">
    <citation type="journal article" date="2021" name="DNA Res.">
        <title>Genome analysis of Candida subhashii reveals its hybrid nature and dual mitochondrial genome conformations.</title>
        <authorList>
            <person name="Mixao V."/>
            <person name="Hegedusova E."/>
            <person name="Saus E."/>
            <person name="Pryszcz L.P."/>
            <person name="Cillingova A."/>
            <person name="Nosek J."/>
            <person name="Gabaldon T."/>
        </authorList>
    </citation>
    <scope>NUCLEOTIDE SEQUENCE [LARGE SCALE GENOMIC DNA]</scope>
    <source>
        <strain evidence="8 9">CBS 10753</strain>
    </source>
</reference>
<evidence type="ECO:0000256" key="6">
    <source>
        <dbReference type="ARBA" id="ARBA00023242"/>
    </source>
</evidence>
<keyword evidence="4" id="KW-0747">Spliceosome</keyword>
<protein>
    <recommendedName>
        <fullName evidence="3">Pre-mRNA-splicing factor ISY1</fullName>
    </recommendedName>
    <alternativeName>
        <fullName evidence="7">Pre-mRNA-splicing factor isy1</fullName>
    </alternativeName>
</protein>
<keyword evidence="5" id="KW-0508">mRNA splicing</keyword>
<dbReference type="GO" id="GO:0005684">
    <property type="term" value="C:U2-type spliceosomal complex"/>
    <property type="evidence" value="ECO:0007669"/>
    <property type="project" value="UniProtKB-ARBA"/>
</dbReference>